<organism evidence="1">
    <name type="scientific">Arundo donax</name>
    <name type="common">Giant reed</name>
    <name type="synonym">Donax arundinaceus</name>
    <dbReference type="NCBI Taxonomy" id="35708"/>
    <lineage>
        <taxon>Eukaryota</taxon>
        <taxon>Viridiplantae</taxon>
        <taxon>Streptophyta</taxon>
        <taxon>Embryophyta</taxon>
        <taxon>Tracheophyta</taxon>
        <taxon>Spermatophyta</taxon>
        <taxon>Magnoliopsida</taxon>
        <taxon>Liliopsida</taxon>
        <taxon>Poales</taxon>
        <taxon>Poaceae</taxon>
        <taxon>PACMAD clade</taxon>
        <taxon>Arundinoideae</taxon>
        <taxon>Arundineae</taxon>
        <taxon>Arundo</taxon>
    </lineage>
</organism>
<proteinExistence type="predicted"/>
<reference evidence="1" key="1">
    <citation type="submission" date="2014-09" db="EMBL/GenBank/DDBJ databases">
        <authorList>
            <person name="Magalhaes I.L.F."/>
            <person name="Oliveira U."/>
            <person name="Santos F.R."/>
            <person name="Vidigal T.H.D.A."/>
            <person name="Brescovit A.D."/>
            <person name="Santos A.J."/>
        </authorList>
    </citation>
    <scope>NUCLEOTIDE SEQUENCE</scope>
    <source>
        <tissue evidence="1">Shoot tissue taken approximately 20 cm above the soil surface</tissue>
    </source>
</reference>
<evidence type="ECO:0000313" key="1">
    <source>
        <dbReference type="EMBL" id="JAD98025.1"/>
    </source>
</evidence>
<reference evidence="1" key="2">
    <citation type="journal article" date="2015" name="Data Brief">
        <title>Shoot transcriptome of the giant reed, Arundo donax.</title>
        <authorList>
            <person name="Barrero R.A."/>
            <person name="Guerrero F.D."/>
            <person name="Moolhuijzen P."/>
            <person name="Goolsby J.A."/>
            <person name="Tidwell J."/>
            <person name="Bellgard S.E."/>
            <person name="Bellgard M.I."/>
        </authorList>
    </citation>
    <scope>NUCLEOTIDE SEQUENCE</scope>
    <source>
        <tissue evidence="1">Shoot tissue taken approximately 20 cm above the soil surface</tissue>
    </source>
</reference>
<sequence>MELSICNKAMMIFTACPLMMGRRPVILGLKGFKHSTAL</sequence>
<dbReference type="EMBL" id="GBRH01199870">
    <property type="protein sequence ID" value="JAD98025.1"/>
    <property type="molecule type" value="Transcribed_RNA"/>
</dbReference>
<accession>A0A0A9EJI9</accession>
<dbReference type="AlphaFoldDB" id="A0A0A9EJI9"/>
<name>A0A0A9EJI9_ARUDO</name>
<protein>
    <submittedName>
        <fullName evidence="1">GRAS54</fullName>
    </submittedName>
</protein>